<dbReference type="Gene3D" id="3.30.70.1630">
    <property type="match status" value="1"/>
</dbReference>
<evidence type="ECO:0000313" key="1">
    <source>
        <dbReference type="EMBL" id="SHG53077.1"/>
    </source>
</evidence>
<proteinExistence type="predicted"/>
<dbReference type="PANTHER" id="PTHR22602:SF0">
    <property type="entry name" value="TRANSFERASE CAF17, MITOCHONDRIAL-RELATED"/>
    <property type="match status" value="1"/>
</dbReference>
<reference evidence="1 2" key="1">
    <citation type="submission" date="2016-11" db="EMBL/GenBank/DDBJ databases">
        <authorList>
            <person name="Jaros S."/>
            <person name="Januszkiewicz K."/>
            <person name="Wedrychowicz H."/>
        </authorList>
    </citation>
    <scope>NUCLEOTIDE SEQUENCE [LARGE SCALE GENOMIC DNA]</scope>
    <source>
        <strain evidence="1 2">CGMCC 1.7049</strain>
    </source>
</reference>
<sequence length="309" mass="32923">MRSDLHLIDLSSSWALLRVSGADADTFLQGQLGNDLRKLSPGQSQISSYSSPKGRMLATMTLSRDVDASAVDIELPRPLAEAIARRLRMFVLRSKVQIADAPLSLLGLRGPGASAALTAAGLPVPSLPLQTDPADGLRVMRRFGSLPRYSLYGSADRLDAVRRLLSGASGADEPLWRYDDVVAGVPVVLPATQDHFVAQMTNLDRLDGISFDKGCYTGQEIVARLHYLGQLKRRMYCCRGQGPAPEAGAPVYDGSEPQAVGEVALAAPAPEGDGFVAAVVLQISQAAATTLRVGETSLSVPTQYDYMQG</sequence>
<dbReference type="OrthoDB" id="9796287at2"/>
<name>A0A1M5KJW3_9GAMM</name>
<dbReference type="InterPro" id="IPR045179">
    <property type="entry name" value="YgfZ/GcvT"/>
</dbReference>
<organism evidence="1 2">
    <name type="scientific">Hydrocarboniphaga daqingensis</name>
    <dbReference type="NCBI Taxonomy" id="490188"/>
    <lineage>
        <taxon>Bacteria</taxon>
        <taxon>Pseudomonadati</taxon>
        <taxon>Pseudomonadota</taxon>
        <taxon>Gammaproteobacteria</taxon>
        <taxon>Nevskiales</taxon>
        <taxon>Nevskiaceae</taxon>
        <taxon>Hydrocarboniphaga</taxon>
    </lineage>
</organism>
<protein>
    <submittedName>
        <fullName evidence="1">Uncharacterized protein</fullName>
    </submittedName>
</protein>
<dbReference type="PANTHER" id="PTHR22602">
    <property type="entry name" value="TRANSFERASE CAF17, MITOCHONDRIAL-RELATED"/>
    <property type="match status" value="1"/>
</dbReference>
<dbReference type="PIRSF" id="PIRSF006487">
    <property type="entry name" value="GcvT"/>
    <property type="match status" value="1"/>
</dbReference>
<dbReference type="Gene3D" id="3.30.70.1400">
    <property type="entry name" value="Aminomethyltransferase beta-barrel domains"/>
    <property type="match status" value="1"/>
</dbReference>
<dbReference type="STRING" id="490188.SAMN04488068_0609"/>
<dbReference type="InterPro" id="IPR017703">
    <property type="entry name" value="YgfZ/GCV_T_CS"/>
</dbReference>
<dbReference type="RefSeq" id="WP_072893704.1">
    <property type="nucleotide sequence ID" value="NZ_FQWZ01000001.1"/>
</dbReference>
<dbReference type="SUPFAM" id="SSF103025">
    <property type="entry name" value="Folate-binding domain"/>
    <property type="match status" value="1"/>
</dbReference>
<dbReference type="Gene3D" id="2.40.30.160">
    <property type="match status" value="1"/>
</dbReference>
<evidence type="ECO:0000313" key="2">
    <source>
        <dbReference type="Proteomes" id="UP000199758"/>
    </source>
</evidence>
<gene>
    <name evidence="1" type="ORF">SAMN04488068_0609</name>
</gene>
<dbReference type="NCBIfam" id="TIGR03317">
    <property type="entry name" value="ygfZ_signature"/>
    <property type="match status" value="1"/>
</dbReference>
<keyword evidence="2" id="KW-1185">Reference proteome</keyword>
<dbReference type="AlphaFoldDB" id="A0A1M5KJW3"/>
<dbReference type="GO" id="GO:0016226">
    <property type="term" value="P:iron-sulfur cluster assembly"/>
    <property type="evidence" value="ECO:0007669"/>
    <property type="project" value="TreeGrafter"/>
</dbReference>
<dbReference type="Proteomes" id="UP000199758">
    <property type="component" value="Unassembled WGS sequence"/>
</dbReference>
<accession>A0A1M5KJW3</accession>
<dbReference type="EMBL" id="FQWZ01000001">
    <property type="protein sequence ID" value="SHG53077.1"/>
    <property type="molecule type" value="Genomic_DNA"/>
</dbReference>